<comment type="pathway">
    <text evidence="7">Amine and polyamine biosynthesis; ectoine biosynthesis; L-ectoine from L-aspartate 4-semialdehyde: step 1/3.</text>
</comment>
<dbReference type="Gene3D" id="3.40.640.10">
    <property type="entry name" value="Type I PLP-dependent aspartate aminotransferase-like (Major domain)"/>
    <property type="match status" value="1"/>
</dbReference>
<keyword evidence="5 6" id="KW-0663">Pyridoxal phosphate</keyword>
<evidence type="ECO:0000256" key="2">
    <source>
        <dbReference type="ARBA" id="ARBA00008954"/>
    </source>
</evidence>
<dbReference type="InterPro" id="IPR015424">
    <property type="entry name" value="PyrdxlP-dep_Trfase"/>
</dbReference>
<dbReference type="InterPro" id="IPR015421">
    <property type="entry name" value="PyrdxlP-dep_Trfase_major"/>
</dbReference>
<dbReference type="EMBL" id="AP024202">
    <property type="protein sequence ID" value="BCN92488.1"/>
    <property type="molecule type" value="Genomic_DNA"/>
</dbReference>
<keyword evidence="9" id="KW-1185">Reference proteome</keyword>
<dbReference type="PANTHER" id="PTHR43552:SF2">
    <property type="entry name" value="DIAMINOBUTYRATE--2-OXOGLUTARATE TRANSAMINASE"/>
    <property type="match status" value="1"/>
</dbReference>
<keyword evidence="3 7" id="KW-0032">Aminotransferase</keyword>
<reference evidence="8" key="1">
    <citation type="journal article" date="2022" name="Arch. Microbiol.">
        <title>Thiomicrorhabdus immobilis sp. nov., a mesophilic sulfur-oxidizing bacterium isolated from sediment of a brackish lake in northern Japan.</title>
        <authorList>
            <person name="Kojima H."/>
            <person name="Mochizuki J."/>
            <person name="Kanda M."/>
            <person name="Watanabe T."/>
            <person name="Fukui M."/>
        </authorList>
    </citation>
    <scope>NUCLEOTIDE SEQUENCE</scope>
    <source>
        <strain evidence="8">Am19</strain>
    </source>
</reference>
<evidence type="ECO:0000256" key="5">
    <source>
        <dbReference type="ARBA" id="ARBA00022898"/>
    </source>
</evidence>
<organism evidence="8 9">
    <name type="scientific">Thiomicrorhabdus immobilis</name>
    <dbReference type="NCBI Taxonomy" id="2791037"/>
    <lineage>
        <taxon>Bacteria</taxon>
        <taxon>Pseudomonadati</taxon>
        <taxon>Pseudomonadota</taxon>
        <taxon>Gammaproteobacteria</taxon>
        <taxon>Thiotrichales</taxon>
        <taxon>Piscirickettsiaceae</taxon>
        <taxon>Thiomicrorhabdus</taxon>
    </lineage>
</organism>
<dbReference type="NCBIfam" id="TIGR02407">
    <property type="entry name" value="ectoine_ectB"/>
    <property type="match status" value="1"/>
</dbReference>
<proteinExistence type="inferred from homology"/>
<keyword evidence="4 7" id="KW-0808">Transferase</keyword>
<evidence type="ECO:0000256" key="6">
    <source>
        <dbReference type="RuleBase" id="RU003560"/>
    </source>
</evidence>
<dbReference type="InterPro" id="IPR015422">
    <property type="entry name" value="PyrdxlP-dep_Trfase_small"/>
</dbReference>
<evidence type="ECO:0000256" key="4">
    <source>
        <dbReference type="ARBA" id="ARBA00022679"/>
    </source>
</evidence>
<dbReference type="Proteomes" id="UP001054820">
    <property type="component" value="Chromosome"/>
</dbReference>
<dbReference type="CDD" id="cd00610">
    <property type="entry name" value="OAT_like"/>
    <property type="match status" value="1"/>
</dbReference>
<evidence type="ECO:0000256" key="7">
    <source>
        <dbReference type="RuleBase" id="RU365034"/>
    </source>
</evidence>
<evidence type="ECO:0000313" key="8">
    <source>
        <dbReference type="EMBL" id="BCN92488.1"/>
    </source>
</evidence>
<dbReference type="PIRSF" id="PIRSF000521">
    <property type="entry name" value="Transaminase_4ab_Lys_Orn"/>
    <property type="match status" value="1"/>
</dbReference>
<dbReference type="InterPro" id="IPR005814">
    <property type="entry name" value="Aminotrans_3"/>
</dbReference>
<comment type="similarity">
    <text evidence="2 6">Belongs to the class-III pyridoxal-phosphate-dependent aminotransferase family.</text>
</comment>
<dbReference type="EC" id="2.6.1.76" evidence="7"/>
<dbReference type="InterPro" id="IPR012773">
    <property type="entry name" value="Ectoine_EctB"/>
</dbReference>
<dbReference type="InterPro" id="IPR049704">
    <property type="entry name" value="Aminotrans_3_PPA_site"/>
</dbReference>
<protein>
    <recommendedName>
        <fullName evidence="7">Diaminobutyrate--2-oxoglutarate transaminase</fullName>
        <ecNumber evidence="7">2.6.1.76</ecNumber>
    </recommendedName>
    <alternativeName>
        <fullName evidence="7">DABA aminotransferase</fullName>
    </alternativeName>
</protein>
<accession>A0ABN6CU66</accession>
<sequence length="422" mass="47009">MSLSIFNEYESEVRGYVRSFPTVFKKSKMAEIWDEDGKRYIDFFAGAGALNYGHNNPIINDAVIEYMQNDGIGHALDMATVAKREFMEVFVNNILKPRDLDYKLQFVGPTGTNAVETALKIARKVKGRKQVISFTNGFHGMSMGSLSITGNRYYHDESYGVPGYTTQVPFHNYLGDKVDTVAYLRKILEDDSSGTELPAAIVLETIQAEGGINVAGEEWLRSLRQICDDLDILMIADEIQIGNGRAGEFFSFERAGIVPDIVTLSKSIGAGHPMSLVLLKPELDKWSPGEHSGTFRGNNLAFVAQTAVLKHFWQDRQFEMETKFKSRLVERRMQDLALTFPALIREIRGHGMIWGAEFKKPELTSLICTQAFEDGLVIETAGADSEVIKFLGPLVITEELINEGFDILESAIRKVLANGVAA</sequence>
<dbReference type="NCBIfam" id="TIGR00709">
    <property type="entry name" value="dat"/>
    <property type="match status" value="1"/>
</dbReference>
<evidence type="ECO:0000256" key="1">
    <source>
        <dbReference type="ARBA" id="ARBA00001933"/>
    </source>
</evidence>
<comment type="catalytic activity">
    <reaction evidence="7">
        <text>L-2,4-diaminobutanoate + 2-oxoglutarate = L-aspartate 4-semialdehyde + L-glutamate</text>
        <dbReference type="Rhea" id="RHEA:11160"/>
        <dbReference type="ChEBI" id="CHEBI:16810"/>
        <dbReference type="ChEBI" id="CHEBI:29985"/>
        <dbReference type="ChEBI" id="CHEBI:58761"/>
        <dbReference type="ChEBI" id="CHEBI:537519"/>
        <dbReference type="EC" id="2.6.1.76"/>
    </reaction>
</comment>
<dbReference type="Pfam" id="PF00202">
    <property type="entry name" value="Aminotran_3"/>
    <property type="match status" value="1"/>
</dbReference>
<dbReference type="Gene3D" id="3.90.1150.10">
    <property type="entry name" value="Aspartate Aminotransferase, domain 1"/>
    <property type="match status" value="1"/>
</dbReference>
<dbReference type="RefSeq" id="WP_237262187.1">
    <property type="nucleotide sequence ID" value="NZ_AP024202.1"/>
</dbReference>
<comment type="function">
    <text evidence="7">Catalyzes reversively the conversion of L-aspartate beta-semialdehyde (ASA) to L-2,4-diaminobutyrate (DABA) by transamination with L-glutamate.</text>
</comment>
<dbReference type="InterPro" id="IPR004637">
    <property type="entry name" value="Dat"/>
</dbReference>
<dbReference type="PANTHER" id="PTHR43552">
    <property type="entry name" value="DIAMINOBUTYRATE--2-OXOGLUTARATE AMINOTRANSFERASE"/>
    <property type="match status" value="1"/>
</dbReference>
<dbReference type="NCBIfam" id="NF006733">
    <property type="entry name" value="PRK09264.1"/>
    <property type="match status" value="1"/>
</dbReference>
<evidence type="ECO:0000256" key="3">
    <source>
        <dbReference type="ARBA" id="ARBA00022576"/>
    </source>
</evidence>
<dbReference type="PROSITE" id="PS00600">
    <property type="entry name" value="AA_TRANSFER_CLASS_3"/>
    <property type="match status" value="1"/>
</dbReference>
<name>A0ABN6CU66_9GAMM</name>
<dbReference type="SUPFAM" id="SSF53383">
    <property type="entry name" value="PLP-dependent transferases"/>
    <property type="match status" value="1"/>
</dbReference>
<comment type="cofactor">
    <cofactor evidence="1 7">
        <name>pyridoxal 5'-phosphate</name>
        <dbReference type="ChEBI" id="CHEBI:597326"/>
    </cofactor>
</comment>
<gene>
    <name evidence="8" type="primary">ectB</name>
    <name evidence="8" type="ORF">THMIRHAM_02730</name>
</gene>
<evidence type="ECO:0000313" key="9">
    <source>
        <dbReference type="Proteomes" id="UP001054820"/>
    </source>
</evidence>